<dbReference type="AlphaFoldDB" id="A0AA88MRR9"/>
<comment type="caution">
    <text evidence="16">The sequence shown here is derived from an EMBL/GenBank/DDBJ whole genome shotgun (WGS) entry which is preliminary data.</text>
</comment>
<dbReference type="Proteomes" id="UP001187415">
    <property type="component" value="Unassembled WGS sequence"/>
</dbReference>
<dbReference type="InterPro" id="IPR001507">
    <property type="entry name" value="ZP_dom"/>
</dbReference>
<dbReference type="EMBL" id="JAUPFM010000009">
    <property type="protein sequence ID" value="KAK2842161.1"/>
    <property type="molecule type" value="Genomic_DNA"/>
</dbReference>
<dbReference type="InterPro" id="IPR055355">
    <property type="entry name" value="ZP-C"/>
</dbReference>
<evidence type="ECO:0000256" key="5">
    <source>
        <dbReference type="ARBA" id="ARBA00022525"/>
    </source>
</evidence>
<comment type="function">
    <text evidence="14">Component of the zona pellucida, an extracellular matrix surrounding oocytes which mediates sperm binding, induction of the acrosome reaction and prevents post-fertilization polyspermy. The zona pellucida is composed of 3 to 4 glycoproteins, ZP1, ZP2, ZP3, and ZP4. ZP3 is essential for sperm binding and zona matrix formation.</text>
</comment>
<organism evidence="16 17">
    <name type="scientific">Channa striata</name>
    <name type="common">Snakehead murrel</name>
    <name type="synonym">Ophicephalus striatus</name>
    <dbReference type="NCBI Taxonomy" id="64152"/>
    <lineage>
        <taxon>Eukaryota</taxon>
        <taxon>Metazoa</taxon>
        <taxon>Chordata</taxon>
        <taxon>Craniata</taxon>
        <taxon>Vertebrata</taxon>
        <taxon>Euteleostomi</taxon>
        <taxon>Actinopterygii</taxon>
        <taxon>Neopterygii</taxon>
        <taxon>Teleostei</taxon>
        <taxon>Neoteleostei</taxon>
        <taxon>Acanthomorphata</taxon>
        <taxon>Anabantaria</taxon>
        <taxon>Anabantiformes</taxon>
        <taxon>Channoidei</taxon>
        <taxon>Channidae</taxon>
        <taxon>Channa</taxon>
    </lineage>
</organism>
<gene>
    <name evidence="16" type="ORF">Q5P01_012361</name>
</gene>
<dbReference type="InterPro" id="IPR048290">
    <property type="entry name" value="ZP_chr"/>
</dbReference>
<dbReference type="PANTHER" id="PTHR11576">
    <property type="entry name" value="ZONA PELLUCIDA SPERM-BINDING PROTEIN 3"/>
    <property type="match status" value="1"/>
</dbReference>
<keyword evidence="10" id="KW-1133">Transmembrane helix</keyword>
<evidence type="ECO:0000256" key="3">
    <source>
        <dbReference type="ARBA" id="ARBA00017980"/>
    </source>
</evidence>
<sequence length="358" mass="39194">MHPMPRASATNQFTQPKAPVAVASVTVVCRDHDAHVEVKQDLFGIGQLINPTDLTLGTCAASSVDTVAQVVIFEPELQDCGSSLSMTSDTLIYTFTVNYNPQPLSNAPVLRTSKTAVIVECHYPRLHNVSSLPLDPLWSPFSAVKVAGEYLYFNLTLMTDDWQNVRPSYQYFLGDMINIQASVEQYYHIPLRVYVDNCVATVSPDTSSSPSYVFIVNGCLLDGRLTGSTSKFNQRTADNILQFQLEAFRFQDATSGILYITCHLIATSATNSVDSNHRACSYTNGVWSEASGANSVCSSFGSSGPPYGTSSGSSGTKHGFQHITPYGRKTRDVSESEIFEWEADVCLGPFQIEDMLIK</sequence>
<dbReference type="GO" id="GO:0032190">
    <property type="term" value="F:acrosin binding"/>
    <property type="evidence" value="ECO:0007669"/>
    <property type="project" value="TreeGrafter"/>
</dbReference>
<keyword evidence="5 14" id="KW-0964">Secreted</keyword>
<dbReference type="FunFam" id="2.60.40.4100:FF:000002">
    <property type="entry name" value="Zona pellucida sperm-binding protein 3"/>
    <property type="match status" value="1"/>
</dbReference>
<evidence type="ECO:0000313" key="17">
    <source>
        <dbReference type="Proteomes" id="UP001187415"/>
    </source>
</evidence>
<name>A0AA88MRR9_CHASR</name>
<dbReference type="GO" id="GO:0007339">
    <property type="term" value="P:binding of sperm to zona pellucida"/>
    <property type="evidence" value="ECO:0007669"/>
    <property type="project" value="UniProtKB-UniRule"/>
</dbReference>
<evidence type="ECO:0000256" key="12">
    <source>
        <dbReference type="ARBA" id="ARBA00023157"/>
    </source>
</evidence>
<evidence type="ECO:0000259" key="15">
    <source>
        <dbReference type="PROSITE" id="PS51034"/>
    </source>
</evidence>
<evidence type="ECO:0000256" key="11">
    <source>
        <dbReference type="ARBA" id="ARBA00023136"/>
    </source>
</evidence>
<keyword evidence="4 14" id="KW-1003">Cell membrane</keyword>
<dbReference type="GO" id="GO:0005886">
    <property type="term" value="C:plasma membrane"/>
    <property type="evidence" value="ECO:0007669"/>
    <property type="project" value="UniProtKB-SubCell"/>
</dbReference>
<dbReference type="Pfam" id="PF23344">
    <property type="entry name" value="ZP-N"/>
    <property type="match status" value="1"/>
</dbReference>
<keyword evidence="12 14" id="KW-1015">Disulfide bond</keyword>
<evidence type="ECO:0000256" key="6">
    <source>
        <dbReference type="ARBA" id="ARBA00022530"/>
    </source>
</evidence>
<reference evidence="16" key="1">
    <citation type="submission" date="2023-07" db="EMBL/GenBank/DDBJ databases">
        <title>Chromosome-level Genome Assembly of Striped Snakehead (Channa striata).</title>
        <authorList>
            <person name="Liu H."/>
        </authorList>
    </citation>
    <scope>NUCLEOTIDE SEQUENCE</scope>
    <source>
        <strain evidence="16">Gz</strain>
        <tissue evidence="16">Muscle</tissue>
    </source>
</reference>
<keyword evidence="6 14" id="KW-0272">Extracellular matrix</keyword>
<comment type="subcellular location">
    <subcellularLocation>
        <location evidence="1">Secreted</location>
        <location evidence="1">Extracellular space</location>
        <location evidence="1">Extracellular matrix</location>
    </subcellularLocation>
    <subcellularLocation>
        <location evidence="14">Zona pellucida</location>
    </subcellularLocation>
    <subcellularLocation>
        <location evidence="14">Cell membrane</location>
        <topology evidence="14">Single-pass type I membrane protein</topology>
    </subcellularLocation>
</comment>
<dbReference type="Gene3D" id="2.60.40.4100">
    <property type="entry name" value="Zona pellucida, ZP-C domain"/>
    <property type="match status" value="1"/>
</dbReference>
<keyword evidence="7 14" id="KW-0165">Cleavage on pair of basic residues</keyword>
<keyword evidence="11" id="KW-0472">Membrane</keyword>
<keyword evidence="8" id="KW-0812">Transmembrane</keyword>
<keyword evidence="13" id="KW-0325">Glycoprotein</keyword>
<evidence type="ECO:0000256" key="14">
    <source>
        <dbReference type="RuleBase" id="RU367066"/>
    </source>
</evidence>
<dbReference type="PANTHER" id="PTHR11576:SF2">
    <property type="entry name" value="ZONA PELLUCIDA SPERM-BINDING PROTEIN 3"/>
    <property type="match status" value="1"/>
</dbReference>
<dbReference type="GO" id="GO:0035803">
    <property type="term" value="P:egg coat formation"/>
    <property type="evidence" value="ECO:0007669"/>
    <property type="project" value="UniProtKB-UniRule"/>
</dbReference>
<comment type="domain">
    <text evidence="14">The ZP domain is involved in the polymerization of the ZP proteins to form the zona pellucida.</text>
</comment>
<feature type="domain" description="ZP" evidence="15">
    <location>
        <begin position="28"/>
        <end position="287"/>
    </location>
</feature>
<evidence type="ECO:0000313" key="16">
    <source>
        <dbReference type="EMBL" id="KAK2842161.1"/>
    </source>
</evidence>
<keyword evidence="9 14" id="KW-0732">Signal</keyword>
<evidence type="ECO:0000256" key="4">
    <source>
        <dbReference type="ARBA" id="ARBA00022475"/>
    </source>
</evidence>
<proteinExistence type="inferred from homology"/>
<accession>A0AA88MRR9</accession>
<dbReference type="PRINTS" id="PR00023">
    <property type="entry name" value="ZPELLUCIDA"/>
</dbReference>
<dbReference type="InterPro" id="IPR055356">
    <property type="entry name" value="ZP-N"/>
</dbReference>
<comment type="PTM">
    <text evidence="14">Proteolytically cleaved before the transmembrane segment to yield the secreted ectodomain incorporated in the zona pellucida.</text>
</comment>
<dbReference type="InterPro" id="IPR042235">
    <property type="entry name" value="ZP-C_dom"/>
</dbReference>
<evidence type="ECO:0000256" key="9">
    <source>
        <dbReference type="ARBA" id="ARBA00022729"/>
    </source>
</evidence>
<dbReference type="PROSITE" id="PS51034">
    <property type="entry name" value="ZP_2"/>
    <property type="match status" value="1"/>
</dbReference>
<evidence type="ECO:0000256" key="8">
    <source>
        <dbReference type="ARBA" id="ARBA00022692"/>
    </source>
</evidence>
<keyword evidence="17" id="KW-1185">Reference proteome</keyword>
<dbReference type="GO" id="GO:2000344">
    <property type="term" value="P:positive regulation of acrosome reaction"/>
    <property type="evidence" value="ECO:0007669"/>
    <property type="project" value="UniProtKB-UniRule"/>
</dbReference>
<dbReference type="GO" id="GO:0035804">
    <property type="term" value="F:structural constituent of egg coat"/>
    <property type="evidence" value="ECO:0007669"/>
    <property type="project" value="UniProtKB-UniRule"/>
</dbReference>
<dbReference type="FunFam" id="2.60.40.3210:FF:000001">
    <property type="entry name" value="Zona pellucida sperm-binding protein 3"/>
    <property type="match status" value="1"/>
</dbReference>
<protein>
    <recommendedName>
        <fullName evidence="3 14">Zona pellucida sperm-binding protein 3</fullName>
    </recommendedName>
</protein>
<evidence type="ECO:0000256" key="7">
    <source>
        <dbReference type="ARBA" id="ARBA00022685"/>
    </source>
</evidence>
<evidence type="ECO:0000256" key="10">
    <source>
        <dbReference type="ARBA" id="ARBA00022989"/>
    </source>
</evidence>
<evidence type="ECO:0000256" key="2">
    <source>
        <dbReference type="ARBA" id="ARBA00006735"/>
    </source>
</evidence>
<comment type="similarity">
    <text evidence="2 14">Belongs to the ZP domain family. ZPC subfamily.</text>
</comment>
<dbReference type="Pfam" id="PF00100">
    <property type="entry name" value="Zona_pellucida"/>
    <property type="match status" value="1"/>
</dbReference>
<dbReference type="GO" id="GO:0035805">
    <property type="term" value="C:egg coat"/>
    <property type="evidence" value="ECO:0007669"/>
    <property type="project" value="UniProtKB-SubCell"/>
</dbReference>
<dbReference type="SMART" id="SM00241">
    <property type="entry name" value="ZP"/>
    <property type="match status" value="1"/>
</dbReference>
<dbReference type="Gene3D" id="2.60.40.3210">
    <property type="entry name" value="Zona pellucida, ZP-N domain"/>
    <property type="match status" value="1"/>
</dbReference>
<evidence type="ECO:0000256" key="13">
    <source>
        <dbReference type="ARBA" id="ARBA00023180"/>
    </source>
</evidence>
<evidence type="ECO:0000256" key="1">
    <source>
        <dbReference type="ARBA" id="ARBA00004498"/>
    </source>
</evidence>